<sequence>MEEEDNIIIISKEGDRFEIDKRITGFCEGLSIYDFSEEIDLSEIASSSFLKTLKDFYEQNDFNQEKLKVLDRIKNNKLEENLISKTNFELMQPFYEEAIKKKSLDQLLDLQKGAELFRATEFLNLVACTTATLVYCPENDLDQKEYQQKWDLQEKTTDQIMEDVRNNPELLQAWQELDKNLRSQYQQKLDDLLRPENQDNQNNGQQGGFGLNNQFGGF</sequence>
<evidence type="ECO:0000313" key="3">
    <source>
        <dbReference type="Proteomes" id="UP000054937"/>
    </source>
</evidence>
<feature type="region of interest" description="Disordered" evidence="1">
    <location>
        <begin position="195"/>
        <end position="218"/>
    </location>
</feature>
<gene>
    <name evidence="2" type="ORF">PPERSA_09930</name>
</gene>
<dbReference type="OrthoDB" id="286956at2759"/>
<dbReference type="Proteomes" id="UP000054937">
    <property type="component" value="Unassembled WGS sequence"/>
</dbReference>
<feature type="compositionally biased region" description="Gly residues" evidence="1">
    <location>
        <begin position="205"/>
        <end position="218"/>
    </location>
</feature>
<dbReference type="EMBL" id="LDAU01000155">
    <property type="protein sequence ID" value="KRX02313.1"/>
    <property type="molecule type" value="Genomic_DNA"/>
</dbReference>
<proteinExistence type="predicted"/>
<dbReference type="OMA" id="VQQIPME"/>
<name>A0A0V0QJ97_PSEPJ</name>
<organism evidence="2 3">
    <name type="scientific">Pseudocohnilembus persalinus</name>
    <name type="common">Ciliate</name>
    <dbReference type="NCBI Taxonomy" id="266149"/>
    <lineage>
        <taxon>Eukaryota</taxon>
        <taxon>Sar</taxon>
        <taxon>Alveolata</taxon>
        <taxon>Ciliophora</taxon>
        <taxon>Intramacronucleata</taxon>
        <taxon>Oligohymenophorea</taxon>
        <taxon>Scuticociliatia</taxon>
        <taxon>Philasterida</taxon>
        <taxon>Pseudocohnilembidae</taxon>
        <taxon>Pseudocohnilembus</taxon>
    </lineage>
</organism>
<evidence type="ECO:0000256" key="1">
    <source>
        <dbReference type="SAM" id="MobiDB-lite"/>
    </source>
</evidence>
<evidence type="ECO:0000313" key="2">
    <source>
        <dbReference type="EMBL" id="KRX02313.1"/>
    </source>
</evidence>
<accession>A0A0V0QJ97</accession>
<keyword evidence="3" id="KW-1185">Reference proteome</keyword>
<reference evidence="2 3" key="1">
    <citation type="journal article" date="2015" name="Sci. Rep.">
        <title>Genome of the facultative scuticociliatosis pathogen Pseudocohnilembus persalinus provides insight into its virulence through horizontal gene transfer.</title>
        <authorList>
            <person name="Xiong J."/>
            <person name="Wang G."/>
            <person name="Cheng J."/>
            <person name="Tian M."/>
            <person name="Pan X."/>
            <person name="Warren A."/>
            <person name="Jiang C."/>
            <person name="Yuan D."/>
            <person name="Miao W."/>
        </authorList>
    </citation>
    <scope>NUCLEOTIDE SEQUENCE [LARGE SCALE GENOMIC DNA]</scope>
    <source>
        <strain evidence="2">36N120E</strain>
    </source>
</reference>
<dbReference type="InParanoid" id="A0A0V0QJ97"/>
<dbReference type="AlphaFoldDB" id="A0A0V0QJ97"/>
<protein>
    <submittedName>
        <fullName evidence="2">Uncharacterized protein</fullName>
    </submittedName>
</protein>
<comment type="caution">
    <text evidence="2">The sequence shown here is derived from an EMBL/GenBank/DDBJ whole genome shotgun (WGS) entry which is preliminary data.</text>
</comment>